<dbReference type="Pfam" id="PF07690">
    <property type="entry name" value="MFS_1"/>
    <property type="match status" value="1"/>
</dbReference>
<dbReference type="GeneID" id="54548416"/>
<evidence type="ECO:0000256" key="5">
    <source>
        <dbReference type="SAM" id="Phobius"/>
    </source>
</evidence>
<dbReference type="FunFam" id="1.20.1250.20:FF:000196">
    <property type="entry name" value="MFS toxin efflux pump (AflT)"/>
    <property type="match status" value="1"/>
</dbReference>
<feature type="transmembrane region" description="Helical" evidence="5">
    <location>
        <begin position="388"/>
        <end position="409"/>
    </location>
</feature>
<keyword evidence="8" id="KW-1185">Reference proteome</keyword>
<keyword evidence="2 5" id="KW-0812">Transmembrane</keyword>
<dbReference type="PROSITE" id="PS50850">
    <property type="entry name" value="MFS"/>
    <property type="match status" value="1"/>
</dbReference>
<feature type="transmembrane region" description="Helical" evidence="5">
    <location>
        <begin position="333"/>
        <end position="351"/>
    </location>
</feature>
<feature type="transmembrane region" description="Helical" evidence="5">
    <location>
        <begin position="253"/>
        <end position="271"/>
    </location>
</feature>
<dbReference type="GO" id="GO:0022857">
    <property type="term" value="F:transmembrane transporter activity"/>
    <property type="evidence" value="ECO:0007669"/>
    <property type="project" value="InterPro"/>
</dbReference>
<comment type="subcellular location">
    <subcellularLocation>
        <location evidence="1">Membrane</location>
        <topology evidence="1">Multi-pass membrane protein</topology>
    </subcellularLocation>
</comment>
<feature type="transmembrane region" description="Helical" evidence="5">
    <location>
        <begin position="497"/>
        <end position="514"/>
    </location>
</feature>
<reference evidence="7" key="1">
    <citation type="journal article" date="2020" name="Stud. Mycol.">
        <title>101 Dothideomycetes genomes: a test case for predicting lifestyles and emergence of pathogens.</title>
        <authorList>
            <person name="Haridas S."/>
            <person name="Albert R."/>
            <person name="Binder M."/>
            <person name="Bloem J."/>
            <person name="Labutti K."/>
            <person name="Salamov A."/>
            <person name="Andreopoulos B."/>
            <person name="Baker S."/>
            <person name="Barry K."/>
            <person name="Bills G."/>
            <person name="Bluhm B."/>
            <person name="Cannon C."/>
            <person name="Castanera R."/>
            <person name="Culley D."/>
            <person name="Daum C."/>
            <person name="Ezra D."/>
            <person name="Gonzalez J."/>
            <person name="Henrissat B."/>
            <person name="Kuo A."/>
            <person name="Liang C."/>
            <person name="Lipzen A."/>
            <person name="Lutzoni F."/>
            <person name="Magnuson J."/>
            <person name="Mondo S."/>
            <person name="Nolan M."/>
            <person name="Ohm R."/>
            <person name="Pangilinan J."/>
            <person name="Park H.-J."/>
            <person name="Ramirez L."/>
            <person name="Alfaro M."/>
            <person name="Sun H."/>
            <person name="Tritt A."/>
            <person name="Yoshinaga Y."/>
            <person name="Zwiers L.-H."/>
            <person name="Turgeon B."/>
            <person name="Goodwin S."/>
            <person name="Spatafora J."/>
            <person name="Crous P."/>
            <person name="Grigoriev I."/>
        </authorList>
    </citation>
    <scope>NUCLEOTIDE SEQUENCE</scope>
    <source>
        <strain evidence="7">CBS 379.55</strain>
    </source>
</reference>
<protein>
    <submittedName>
        <fullName evidence="7">MFS general substrate transporter</fullName>
    </submittedName>
</protein>
<evidence type="ECO:0000313" key="8">
    <source>
        <dbReference type="Proteomes" id="UP000800097"/>
    </source>
</evidence>
<evidence type="ECO:0000313" key="7">
    <source>
        <dbReference type="EMBL" id="KAF2279251.1"/>
    </source>
</evidence>
<dbReference type="SUPFAM" id="SSF103473">
    <property type="entry name" value="MFS general substrate transporter"/>
    <property type="match status" value="1"/>
</dbReference>
<keyword evidence="3 5" id="KW-1133">Transmembrane helix</keyword>
<proteinExistence type="predicted"/>
<dbReference type="AlphaFoldDB" id="A0A6A6JRK2"/>
<feature type="transmembrane region" description="Helical" evidence="5">
    <location>
        <begin position="421"/>
        <end position="439"/>
    </location>
</feature>
<dbReference type="Proteomes" id="UP000800097">
    <property type="component" value="Unassembled WGS sequence"/>
</dbReference>
<feature type="transmembrane region" description="Helical" evidence="5">
    <location>
        <begin position="178"/>
        <end position="201"/>
    </location>
</feature>
<evidence type="ECO:0000256" key="4">
    <source>
        <dbReference type="ARBA" id="ARBA00023136"/>
    </source>
</evidence>
<feature type="transmembrane region" description="Helical" evidence="5">
    <location>
        <begin position="358"/>
        <end position="376"/>
    </location>
</feature>
<dbReference type="InterPro" id="IPR011701">
    <property type="entry name" value="MFS"/>
</dbReference>
<feature type="transmembrane region" description="Helical" evidence="5">
    <location>
        <begin position="118"/>
        <end position="139"/>
    </location>
</feature>
<sequence length="531" mass="56654">MSLETPDKANGDNAVNEHHVTGLALAVLVSGLCLATFTVALDNTIIATAIPRITESLHSLEDVGWYGSAYLMTTTALQPSFGKLYTFFDIKYCYITALFIFEIGSIICAVAKNSVTLIVGRAVAGCGAAGVFSGGMTIIALSTDIRVRSTYIAVISSMFGIASIVGPVLGGALTKNVSWRWCFWINLPLGFASVVATFFTLRDYSQPRQQLSIGQKIWRLDIPGALLLAASVSCLLVGLRLAGGTSTWSWNEARVWGCMLGFGLLLVAFVGSQVLQKDHRATIPKRMLKQRTMVAGCLFSLFLAMGLYIHIFYLPIYFQSVQGASAQGSGVRIIPYLTSWTIAAIVSGGAITTFGPYVPWTWLGTALFAIGSGLLYTLEVDSSSGRWIGFQILAGAGVGLCIQVPYLAAQVVLPPEDMPTGNALIIFFNSIGGAIFVSVGQNLFSNELSAKLADTGLSQEQIGQVIYAGATGVRGATPEGYLPAVLQAYTAAVKKSFIPPMAVAVLAFTSTLFFEWKSVKAKKEENNKSAV</sequence>
<dbReference type="CDD" id="cd17502">
    <property type="entry name" value="MFS_Azr1_MDR_like"/>
    <property type="match status" value="1"/>
</dbReference>
<evidence type="ECO:0000259" key="6">
    <source>
        <dbReference type="PROSITE" id="PS50850"/>
    </source>
</evidence>
<dbReference type="Gene3D" id="1.20.1250.20">
    <property type="entry name" value="MFS general substrate transporter like domains"/>
    <property type="match status" value="2"/>
</dbReference>
<keyword evidence="4 5" id="KW-0472">Membrane</keyword>
<dbReference type="EMBL" id="ML986486">
    <property type="protein sequence ID" value="KAF2279251.1"/>
    <property type="molecule type" value="Genomic_DNA"/>
</dbReference>
<feature type="transmembrane region" description="Helical" evidence="5">
    <location>
        <begin position="151"/>
        <end position="172"/>
    </location>
</feature>
<evidence type="ECO:0000256" key="1">
    <source>
        <dbReference type="ARBA" id="ARBA00004141"/>
    </source>
</evidence>
<dbReference type="RefSeq" id="XP_033656790.1">
    <property type="nucleotide sequence ID" value="XM_033795241.1"/>
</dbReference>
<dbReference type="OrthoDB" id="10021397at2759"/>
<gene>
    <name evidence="7" type="ORF">EI97DRAFT_370628</name>
</gene>
<accession>A0A6A6JRK2</accession>
<dbReference type="GO" id="GO:0005886">
    <property type="term" value="C:plasma membrane"/>
    <property type="evidence" value="ECO:0007669"/>
    <property type="project" value="TreeGrafter"/>
</dbReference>
<feature type="domain" description="Major facilitator superfamily (MFS) profile" evidence="6">
    <location>
        <begin position="28"/>
        <end position="519"/>
    </location>
</feature>
<dbReference type="PANTHER" id="PTHR23501">
    <property type="entry name" value="MAJOR FACILITATOR SUPERFAMILY"/>
    <property type="match status" value="1"/>
</dbReference>
<feature type="transmembrane region" description="Helical" evidence="5">
    <location>
        <begin position="92"/>
        <end position="112"/>
    </location>
</feature>
<evidence type="ECO:0000256" key="3">
    <source>
        <dbReference type="ARBA" id="ARBA00022989"/>
    </source>
</evidence>
<dbReference type="InterPro" id="IPR036259">
    <property type="entry name" value="MFS_trans_sf"/>
</dbReference>
<feature type="transmembrane region" description="Helical" evidence="5">
    <location>
        <begin position="222"/>
        <end position="241"/>
    </location>
</feature>
<feature type="transmembrane region" description="Helical" evidence="5">
    <location>
        <begin position="292"/>
        <end position="313"/>
    </location>
</feature>
<evidence type="ECO:0000256" key="2">
    <source>
        <dbReference type="ARBA" id="ARBA00022692"/>
    </source>
</evidence>
<feature type="transmembrane region" description="Helical" evidence="5">
    <location>
        <begin position="20"/>
        <end position="41"/>
    </location>
</feature>
<name>A0A6A6JRK2_WESOR</name>
<dbReference type="InterPro" id="IPR020846">
    <property type="entry name" value="MFS_dom"/>
</dbReference>
<dbReference type="PANTHER" id="PTHR23501:SF198">
    <property type="entry name" value="AZOLE RESISTANCE PROTEIN 1-RELATED"/>
    <property type="match status" value="1"/>
</dbReference>
<organism evidence="7 8">
    <name type="scientific">Westerdykella ornata</name>
    <dbReference type="NCBI Taxonomy" id="318751"/>
    <lineage>
        <taxon>Eukaryota</taxon>
        <taxon>Fungi</taxon>
        <taxon>Dikarya</taxon>
        <taxon>Ascomycota</taxon>
        <taxon>Pezizomycotina</taxon>
        <taxon>Dothideomycetes</taxon>
        <taxon>Pleosporomycetidae</taxon>
        <taxon>Pleosporales</taxon>
        <taxon>Sporormiaceae</taxon>
        <taxon>Westerdykella</taxon>
    </lineage>
</organism>